<keyword evidence="2" id="KW-0472">Membrane</keyword>
<sequence>MKRSKTVAFGVIGGLFVGLIGFGLIAAQKPGPEWLHGEVEVREVRVAAKVTGRVASMPVREGDWIEAGDLLFELDGPEIRARYEQALAAQEAAEAMRDQAEAGARSEEVEMARLEWKRAQAQAELADTSYQRIQAMADDGLVPRQQRDEAYAQWVGAREQANAAHARYQMTRAGARQEERRASEAQARQAAAARAEAEAIKEETRSVAPRSGEVATIAVEQGELAAAGFPVLTLADPTDTWVVFNVREDRLRGLQPGVEFDAFVPALEASYTFKVTRLSALPDFATWKAARGTPGYDLRTFQLEARPVEQVDGLRAGMTVIYRAE</sequence>
<comment type="caution">
    <text evidence="4">The sequence shown here is derived from an EMBL/GenBank/DDBJ whole genome shotgun (WGS) entry which is preliminary data.</text>
</comment>
<comment type="similarity">
    <text evidence="1">Belongs to the membrane fusion protein (MFP) (TC 8.A.1) family.</text>
</comment>
<organism evidence="4 5">
    <name type="scientific">Alkalilimnicola ehrlichii</name>
    <dbReference type="NCBI Taxonomy" id="351052"/>
    <lineage>
        <taxon>Bacteria</taxon>
        <taxon>Pseudomonadati</taxon>
        <taxon>Pseudomonadota</taxon>
        <taxon>Gammaproteobacteria</taxon>
        <taxon>Chromatiales</taxon>
        <taxon>Ectothiorhodospiraceae</taxon>
        <taxon>Alkalilimnicola</taxon>
    </lineage>
</organism>
<keyword evidence="5" id="KW-1185">Reference proteome</keyword>
<proteinExistence type="inferred from homology"/>
<dbReference type="Gene3D" id="2.40.50.100">
    <property type="match status" value="1"/>
</dbReference>
<reference evidence="5" key="1">
    <citation type="submission" date="2017-05" db="EMBL/GenBank/DDBJ databases">
        <authorList>
            <person name="Sharma S."/>
            <person name="Sidhu C."/>
            <person name="Pinnaka A.K."/>
        </authorList>
    </citation>
    <scope>NUCLEOTIDE SEQUENCE [LARGE SCALE GENOMIC DNA]</scope>
    <source>
        <strain evidence="5">AK93</strain>
    </source>
</reference>
<feature type="domain" description="Multidrug resistance protein MdtA-like barrel-sandwich hybrid" evidence="3">
    <location>
        <begin position="42"/>
        <end position="228"/>
    </location>
</feature>
<dbReference type="PANTHER" id="PTHR30438">
    <property type="entry name" value="36 KDA ANTIGEN-RELATED"/>
    <property type="match status" value="1"/>
</dbReference>
<accession>A0A3E0WWX3</accession>
<gene>
    <name evidence="4" type="ORF">CAL65_09535</name>
</gene>
<keyword evidence="2" id="KW-1133">Transmembrane helix</keyword>
<evidence type="ECO:0000256" key="2">
    <source>
        <dbReference type="SAM" id="Phobius"/>
    </source>
</evidence>
<evidence type="ECO:0000256" key="1">
    <source>
        <dbReference type="ARBA" id="ARBA00009477"/>
    </source>
</evidence>
<evidence type="ECO:0000313" key="4">
    <source>
        <dbReference type="EMBL" id="RFA37504.1"/>
    </source>
</evidence>
<dbReference type="EMBL" id="NFZW01000007">
    <property type="protein sequence ID" value="RFA37504.1"/>
    <property type="molecule type" value="Genomic_DNA"/>
</dbReference>
<keyword evidence="2" id="KW-0812">Transmembrane</keyword>
<protein>
    <recommendedName>
        <fullName evidence="3">Multidrug resistance protein MdtA-like barrel-sandwich hybrid domain-containing protein</fullName>
    </recommendedName>
</protein>
<name>A0A3E0WWX3_9GAMM</name>
<dbReference type="OrthoDB" id="9793801at2"/>
<evidence type="ECO:0000259" key="3">
    <source>
        <dbReference type="Pfam" id="PF25917"/>
    </source>
</evidence>
<dbReference type="AlphaFoldDB" id="A0A3E0WWX3"/>
<dbReference type="Proteomes" id="UP000256763">
    <property type="component" value="Unassembled WGS sequence"/>
</dbReference>
<dbReference type="SUPFAM" id="SSF111369">
    <property type="entry name" value="HlyD-like secretion proteins"/>
    <property type="match status" value="2"/>
</dbReference>
<dbReference type="Pfam" id="PF25917">
    <property type="entry name" value="BSH_RND"/>
    <property type="match status" value="1"/>
</dbReference>
<evidence type="ECO:0000313" key="5">
    <source>
        <dbReference type="Proteomes" id="UP000256763"/>
    </source>
</evidence>
<dbReference type="RefSeq" id="WP_116301839.1">
    <property type="nucleotide sequence ID" value="NZ_NFZV01000006.1"/>
</dbReference>
<dbReference type="Gene3D" id="1.10.287.470">
    <property type="entry name" value="Helix hairpin bin"/>
    <property type="match status" value="1"/>
</dbReference>
<dbReference type="PANTHER" id="PTHR30438:SF1">
    <property type="entry name" value="36 KDA ANTIGEN"/>
    <property type="match status" value="1"/>
</dbReference>
<dbReference type="InterPro" id="IPR058625">
    <property type="entry name" value="MdtA-like_BSH"/>
</dbReference>
<feature type="transmembrane region" description="Helical" evidence="2">
    <location>
        <begin position="7"/>
        <end position="27"/>
    </location>
</feature>
<dbReference type="Gene3D" id="2.40.30.170">
    <property type="match status" value="1"/>
</dbReference>